<gene>
    <name evidence="1" type="ORF">MM415A02446_0003</name>
</gene>
<proteinExistence type="predicted"/>
<protein>
    <submittedName>
        <fullName evidence="1">Uncharacterized protein</fullName>
    </submittedName>
</protein>
<accession>A0A6M3JT44</accession>
<organism evidence="1">
    <name type="scientific">viral metagenome</name>
    <dbReference type="NCBI Taxonomy" id="1070528"/>
    <lineage>
        <taxon>unclassified sequences</taxon>
        <taxon>metagenomes</taxon>
        <taxon>organismal metagenomes</taxon>
    </lineage>
</organism>
<name>A0A6M3JT44_9ZZZZ</name>
<sequence length="64" mass="7648">MKERPEGFIAEDKLDHNGEIFDYIRECHEYLWQFVRLFYPSASGSITEWVDKVLDEVKIGRLKV</sequence>
<evidence type="ECO:0000313" key="1">
    <source>
        <dbReference type="EMBL" id="QJA73176.1"/>
    </source>
</evidence>
<dbReference type="EMBL" id="MT142008">
    <property type="protein sequence ID" value="QJA73176.1"/>
    <property type="molecule type" value="Genomic_DNA"/>
</dbReference>
<reference evidence="1" key="1">
    <citation type="submission" date="2020-03" db="EMBL/GenBank/DDBJ databases">
        <title>The deep terrestrial virosphere.</title>
        <authorList>
            <person name="Holmfeldt K."/>
            <person name="Nilsson E."/>
            <person name="Simone D."/>
            <person name="Lopez-Fernandez M."/>
            <person name="Wu X."/>
            <person name="de Brujin I."/>
            <person name="Lundin D."/>
            <person name="Andersson A."/>
            <person name="Bertilsson S."/>
            <person name="Dopson M."/>
        </authorList>
    </citation>
    <scope>NUCLEOTIDE SEQUENCE</scope>
    <source>
        <strain evidence="1">MM415A02446</strain>
    </source>
</reference>
<dbReference type="AlphaFoldDB" id="A0A6M3JT44"/>